<protein>
    <submittedName>
        <fullName evidence="1">Uncharacterized protein</fullName>
    </submittedName>
</protein>
<evidence type="ECO:0000313" key="2">
    <source>
        <dbReference type="Proteomes" id="UP001157502"/>
    </source>
</evidence>
<dbReference type="Proteomes" id="UP001157502">
    <property type="component" value="Chromosome 4"/>
</dbReference>
<keyword evidence="2" id="KW-1185">Reference proteome</keyword>
<comment type="caution">
    <text evidence="1">The sequence shown here is derived from an EMBL/GenBank/DDBJ whole genome shotgun (WGS) entry which is preliminary data.</text>
</comment>
<reference evidence="1" key="1">
    <citation type="submission" date="2021-05" db="EMBL/GenBank/DDBJ databases">
        <authorList>
            <person name="Pan Q."/>
            <person name="Jouanno E."/>
            <person name="Zahm M."/>
            <person name="Klopp C."/>
            <person name="Cabau C."/>
            <person name="Louis A."/>
            <person name="Berthelot C."/>
            <person name="Parey E."/>
            <person name="Roest Crollius H."/>
            <person name="Montfort J."/>
            <person name="Robinson-Rechavi M."/>
            <person name="Bouchez O."/>
            <person name="Lampietro C."/>
            <person name="Lopez Roques C."/>
            <person name="Donnadieu C."/>
            <person name="Postlethwait J."/>
            <person name="Bobe J."/>
            <person name="Dillon D."/>
            <person name="Chandos A."/>
            <person name="von Hippel F."/>
            <person name="Guiguen Y."/>
        </authorList>
    </citation>
    <scope>NUCLEOTIDE SEQUENCE</scope>
    <source>
        <strain evidence="1">YG-Jan2019</strain>
    </source>
</reference>
<name>A0ACC2HAW5_DALPE</name>
<accession>A0ACC2HAW5</accession>
<dbReference type="EMBL" id="CM055731">
    <property type="protein sequence ID" value="KAJ8013134.1"/>
    <property type="molecule type" value="Genomic_DNA"/>
</dbReference>
<organism evidence="1 2">
    <name type="scientific">Dallia pectoralis</name>
    <name type="common">Alaska blackfish</name>
    <dbReference type="NCBI Taxonomy" id="75939"/>
    <lineage>
        <taxon>Eukaryota</taxon>
        <taxon>Metazoa</taxon>
        <taxon>Chordata</taxon>
        <taxon>Craniata</taxon>
        <taxon>Vertebrata</taxon>
        <taxon>Euteleostomi</taxon>
        <taxon>Actinopterygii</taxon>
        <taxon>Neopterygii</taxon>
        <taxon>Teleostei</taxon>
        <taxon>Protacanthopterygii</taxon>
        <taxon>Esociformes</taxon>
        <taxon>Umbridae</taxon>
        <taxon>Dallia</taxon>
    </lineage>
</organism>
<gene>
    <name evidence="1" type="ORF">DPEC_G00050140</name>
</gene>
<sequence length="66" mass="7075">MTPGERCSWAGSISPSLQRRVACCWWDALISESPGACGKRAIHGRQVVLSAPLVPYDPSPLLSLPV</sequence>
<evidence type="ECO:0000313" key="1">
    <source>
        <dbReference type="EMBL" id="KAJ8013134.1"/>
    </source>
</evidence>
<proteinExistence type="predicted"/>